<keyword evidence="14" id="KW-0832">Ubl conjugation</keyword>
<comment type="similarity">
    <text evidence="8 28">Belongs to the ATG9 family.</text>
</comment>
<keyword evidence="31" id="KW-1185">Reference proteome</keyword>
<evidence type="ECO:0000256" key="7">
    <source>
        <dbReference type="ARBA" id="ARBA00004542"/>
    </source>
</evidence>
<evidence type="ECO:0000256" key="26">
    <source>
        <dbReference type="ARBA" id="ARBA00024631"/>
    </source>
</evidence>
<keyword evidence="11 28" id="KW-0812">Transmembrane</keyword>
<comment type="catalytic activity">
    <reaction evidence="24">
        <text>a 1,2-diacyl-sn-glycero-3-phospho-L-serine(in) = a 1,2-diacyl-sn-glycero-3-phospho-L-serine(out)</text>
        <dbReference type="Rhea" id="RHEA:38663"/>
        <dbReference type="ChEBI" id="CHEBI:57262"/>
    </reaction>
</comment>
<evidence type="ECO:0000256" key="1">
    <source>
        <dbReference type="ARBA" id="ARBA00004166"/>
    </source>
</evidence>
<dbReference type="InParanoid" id="A0A672K5W5"/>
<feature type="region of interest" description="Disordered" evidence="29">
    <location>
        <begin position="1"/>
        <end position="20"/>
    </location>
</feature>
<dbReference type="AlphaFoldDB" id="A0A672K5W5"/>
<comment type="catalytic activity">
    <reaction evidence="26">
        <text>a 1,2-diacyl-sn-glycero-3-phosphocholine(in) = a 1,2-diacyl-sn-glycero-3-phosphocholine(out)</text>
        <dbReference type="Rhea" id="RHEA:38571"/>
        <dbReference type="ChEBI" id="CHEBI:57643"/>
    </reaction>
</comment>
<keyword evidence="16" id="KW-0007">Acetylation</keyword>
<evidence type="ECO:0000313" key="31">
    <source>
        <dbReference type="Proteomes" id="UP000472262"/>
    </source>
</evidence>
<keyword evidence="9 28" id="KW-0813">Transport</keyword>
<evidence type="ECO:0000256" key="25">
    <source>
        <dbReference type="ARBA" id="ARBA00024615"/>
    </source>
</evidence>
<evidence type="ECO:0000256" key="19">
    <source>
        <dbReference type="ARBA" id="ARBA00023055"/>
    </source>
</evidence>
<dbReference type="GO" id="GO:0034045">
    <property type="term" value="C:phagophore assembly site membrane"/>
    <property type="evidence" value="ECO:0007669"/>
    <property type="project" value="UniProtKB-SubCell"/>
</dbReference>
<organism evidence="30 31">
    <name type="scientific">Sinocyclocheilus grahami</name>
    <name type="common">Dianchi golden-line fish</name>
    <name type="synonym">Barbus grahami</name>
    <dbReference type="NCBI Taxonomy" id="75366"/>
    <lineage>
        <taxon>Eukaryota</taxon>
        <taxon>Metazoa</taxon>
        <taxon>Chordata</taxon>
        <taxon>Craniata</taxon>
        <taxon>Vertebrata</taxon>
        <taxon>Euteleostomi</taxon>
        <taxon>Actinopterygii</taxon>
        <taxon>Neopterygii</taxon>
        <taxon>Teleostei</taxon>
        <taxon>Ostariophysi</taxon>
        <taxon>Cypriniformes</taxon>
        <taxon>Cyprinidae</taxon>
        <taxon>Cyprininae</taxon>
        <taxon>Sinocyclocheilus</taxon>
    </lineage>
</organism>
<keyword evidence="21 28" id="KW-0472">Membrane</keyword>
<evidence type="ECO:0000256" key="23">
    <source>
        <dbReference type="ARBA" id="ARBA00023329"/>
    </source>
</evidence>
<evidence type="ECO:0000313" key="30">
    <source>
        <dbReference type="Ensembl" id="ENSSGRP00000004629.1"/>
    </source>
</evidence>
<dbReference type="GO" id="GO:0031966">
    <property type="term" value="C:mitochondrial membrane"/>
    <property type="evidence" value="ECO:0007669"/>
    <property type="project" value="UniProtKB-SubCell"/>
</dbReference>
<keyword evidence="20" id="KW-0496">Mitochondrion</keyword>
<evidence type="ECO:0000256" key="16">
    <source>
        <dbReference type="ARBA" id="ARBA00022990"/>
    </source>
</evidence>
<keyword evidence="23" id="KW-0968">Cytoplasmic vesicle</keyword>
<dbReference type="GO" id="GO:0000421">
    <property type="term" value="C:autophagosome membrane"/>
    <property type="evidence" value="ECO:0007669"/>
    <property type="project" value="UniProtKB-SubCell"/>
</dbReference>
<keyword evidence="19 28" id="KW-0445">Lipid transport</keyword>
<keyword evidence="12" id="KW-0967">Endosome</keyword>
<sequence length="89" mass="10251">MAHFDTEYQRLEASYSDSPPGEENLLVHVPEGSKCKIYIYNLHQKNGFTCMLLGEIFELVQLVFVVAFTLFLANCVDYDILFANKFVNH</sequence>
<evidence type="ECO:0000256" key="22">
    <source>
        <dbReference type="ARBA" id="ARBA00023180"/>
    </source>
</evidence>
<evidence type="ECO:0000256" key="10">
    <source>
        <dbReference type="ARBA" id="ARBA00022553"/>
    </source>
</evidence>
<comment type="subcellular location">
    <subcellularLocation>
        <location evidence="7">Cytoplasmic vesicle</location>
        <location evidence="7">Autophagosome membrane</location>
        <topology evidence="7">Multi-pass membrane protein</topology>
    </subcellularLocation>
    <subcellularLocation>
        <location evidence="5">Endoplasmic reticulum membrane</location>
        <topology evidence="5">Multi-pass membrane protein</topology>
    </subcellularLocation>
    <subcellularLocation>
        <location evidence="1">Golgi apparatus</location>
        <location evidence="1">trans-Golgi network membrane</location>
        <topology evidence="1">Multi-pass membrane protein</topology>
    </subcellularLocation>
    <subcellularLocation>
        <location evidence="4">Late endosome membrane</location>
    </subcellularLocation>
    <subcellularLocation>
        <location evidence="3">Mitochondrion membrane</location>
        <topology evidence="3">Multi-pass membrane protein</topology>
    </subcellularLocation>
    <subcellularLocation>
        <location evidence="6 28">Preautophagosomal structure membrane</location>
        <topology evidence="6 28">Multi-pass membrane protein</topology>
    </subcellularLocation>
    <subcellularLocation>
        <location evidence="2">Recycling endosome membrane</location>
        <topology evidence="2">Multi-pass membrane protein</topology>
    </subcellularLocation>
</comment>
<accession>A0A672K5W5</accession>
<evidence type="ECO:0000256" key="11">
    <source>
        <dbReference type="ARBA" id="ARBA00022692"/>
    </source>
</evidence>
<dbReference type="GO" id="GO:0034497">
    <property type="term" value="P:protein localization to phagophore assembly site"/>
    <property type="evidence" value="ECO:0007669"/>
    <property type="project" value="TreeGrafter"/>
</dbReference>
<keyword evidence="17 28" id="KW-0072">Autophagy</keyword>
<dbReference type="PANTHER" id="PTHR13038">
    <property type="entry name" value="APG9 AUTOPHAGY 9"/>
    <property type="match status" value="1"/>
</dbReference>
<evidence type="ECO:0000256" key="21">
    <source>
        <dbReference type="ARBA" id="ARBA00023136"/>
    </source>
</evidence>
<evidence type="ECO:0000256" key="24">
    <source>
        <dbReference type="ARBA" id="ARBA00024479"/>
    </source>
</evidence>
<dbReference type="GO" id="GO:0061709">
    <property type="term" value="P:reticulophagy"/>
    <property type="evidence" value="ECO:0007669"/>
    <property type="project" value="TreeGrafter"/>
</dbReference>
<dbReference type="GO" id="GO:0006869">
    <property type="term" value="P:lipid transport"/>
    <property type="evidence" value="ECO:0007669"/>
    <property type="project" value="UniProtKB-KW"/>
</dbReference>
<feature type="transmembrane region" description="Helical" evidence="28">
    <location>
        <begin position="56"/>
        <end position="76"/>
    </location>
</feature>
<name>A0A672K5W5_SINGR</name>
<keyword evidence="10" id="KW-0597">Phosphoprotein</keyword>
<keyword evidence="15 28" id="KW-1133">Transmembrane helix</keyword>
<dbReference type="PANTHER" id="PTHR13038:SF13">
    <property type="entry name" value="AUTOPHAGY-RELATED PROTEIN 9A"/>
    <property type="match status" value="1"/>
</dbReference>
<comment type="function">
    <text evidence="28">Phospholipid scramblase involved in autophagy. Cycles between the preautophagosomal structure/phagophore assembly site (PAS) and the cytoplasmic vesicle pool and supplies membrane for the growing autophagosome. Lipid scramblase activity plays a key role in preautophagosomal structure/phagophore assembly by distributing the phospholipids that arrive through ATG2 from the cytoplasmic to the luminal leaflet of the bilayer, thereby driving autophagosomal membrane expansion.</text>
</comment>
<dbReference type="GO" id="GO:0031902">
    <property type="term" value="C:late endosome membrane"/>
    <property type="evidence" value="ECO:0007669"/>
    <property type="project" value="UniProtKB-SubCell"/>
</dbReference>
<evidence type="ECO:0000256" key="5">
    <source>
        <dbReference type="ARBA" id="ARBA00004477"/>
    </source>
</evidence>
<protein>
    <recommendedName>
        <fullName evidence="28">Autophagy-related protein 9</fullName>
    </recommendedName>
</protein>
<evidence type="ECO:0000256" key="14">
    <source>
        <dbReference type="ARBA" id="ARBA00022843"/>
    </source>
</evidence>
<dbReference type="GO" id="GO:0034727">
    <property type="term" value="P:piecemeal microautophagy of the nucleus"/>
    <property type="evidence" value="ECO:0007669"/>
    <property type="project" value="TreeGrafter"/>
</dbReference>
<keyword evidence="13" id="KW-0256">Endoplasmic reticulum</keyword>
<evidence type="ECO:0000256" key="28">
    <source>
        <dbReference type="RuleBase" id="RU364027"/>
    </source>
</evidence>
<feature type="compositionally biased region" description="Basic and acidic residues" evidence="29">
    <location>
        <begin position="1"/>
        <end position="10"/>
    </location>
</feature>
<evidence type="ECO:0000256" key="4">
    <source>
        <dbReference type="ARBA" id="ARBA00004414"/>
    </source>
</evidence>
<comment type="function">
    <text evidence="27">Phospholipid scramblase involved in autophagy by mediating autophagosomal membrane expansion. Cycles between the preautophagosomal structure/phagophore assembly site (PAS) and the cytoplasmic vesicle pool and supplies membrane for the growing autophagosome. Lipid scramblase activity plays a key role in preautophagosomal structure/phagophore assembly by distributing the phospholipids that arrive through ATG2 (ATG2A or ATG2B) from the cytoplasmic to the luminal leaflet of the bilayer, thereby driving autophagosomal membrane expansion. Also required to supply phosphatidylinositol 4-phosphate to the autophagosome initiation site by recruiting the phosphatidylinositol 4-kinase beta (PI4KB) in a process dependent on ARFIP2, but not ARFIP1. In addition to autophagy, also plays a role in necrotic cell death.</text>
</comment>
<evidence type="ECO:0000256" key="3">
    <source>
        <dbReference type="ARBA" id="ARBA00004225"/>
    </source>
</evidence>
<proteinExistence type="inferred from homology"/>
<dbReference type="GO" id="GO:0005789">
    <property type="term" value="C:endoplasmic reticulum membrane"/>
    <property type="evidence" value="ECO:0007669"/>
    <property type="project" value="UniProtKB-SubCell"/>
</dbReference>
<reference evidence="30" key="2">
    <citation type="submission" date="2025-09" db="UniProtKB">
        <authorList>
            <consortium name="Ensembl"/>
        </authorList>
    </citation>
    <scope>IDENTIFICATION</scope>
</reference>
<dbReference type="Pfam" id="PF04109">
    <property type="entry name" value="ATG9"/>
    <property type="match status" value="1"/>
</dbReference>
<dbReference type="GO" id="GO:0000422">
    <property type="term" value="P:autophagy of mitochondrion"/>
    <property type="evidence" value="ECO:0007669"/>
    <property type="project" value="TreeGrafter"/>
</dbReference>
<dbReference type="Ensembl" id="ENSSGRT00000005014.1">
    <property type="protein sequence ID" value="ENSSGRP00000004629.1"/>
    <property type="gene ID" value="ENSSGRG00000002897.1"/>
</dbReference>
<evidence type="ECO:0000256" key="12">
    <source>
        <dbReference type="ARBA" id="ARBA00022753"/>
    </source>
</evidence>
<evidence type="ECO:0000256" key="2">
    <source>
        <dbReference type="ARBA" id="ARBA00004195"/>
    </source>
</evidence>
<evidence type="ECO:0000256" key="13">
    <source>
        <dbReference type="ARBA" id="ARBA00022824"/>
    </source>
</evidence>
<dbReference type="Proteomes" id="UP000472262">
    <property type="component" value="Unassembled WGS sequence"/>
</dbReference>
<evidence type="ECO:0000256" key="27">
    <source>
        <dbReference type="ARBA" id="ARBA00045832"/>
    </source>
</evidence>
<evidence type="ECO:0000256" key="6">
    <source>
        <dbReference type="ARBA" id="ARBA00004511"/>
    </source>
</evidence>
<dbReference type="GO" id="GO:0005794">
    <property type="term" value="C:Golgi apparatus"/>
    <property type="evidence" value="ECO:0007669"/>
    <property type="project" value="UniProtKB-SubCell"/>
</dbReference>
<evidence type="ECO:0000256" key="8">
    <source>
        <dbReference type="ARBA" id="ARBA00006185"/>
    </source>
</evidence>
<gene>
    <name evidence="30" type="primary">LOC107579920</name>
</gene>
<dbReference type="GO" id="GO:0055038">
    <property type="term" value="C:recycling endosome membrane"/>
    <property type="evidence" value="ECO:0007669"/>
    <property type="project" value="UniProtKB-SubCell"/>
</dbReference>
<reference evidence="30" key="1">
    <citation type="submission" date="2025-08" db="UniProtKB">
        <authorList>
            <consortium name="Ensembl"/>
        </authorList>
    </citation>
    <scope>IDENTIFICATION</scope>
</reference>
<evidence type="ECO:0000256" key="18">
    <source>
        <dbReference type="ARBA" id="ARBA00023034"/>
    </source>
</evidence>
<evidence type="ECO:0000256" key="20">
    <source>
        <dbReference type="ARBA" id="ARBA00023128"/>
    </source>
</evidence>
<evidence type="ECO:0000256" key="15">
    <source>
        <dbReference type="ARBA" id="ARBA00022989"/>
    </source>
</evidence>
<keyword evidence="22" id="KW-0325">Glycoprotein</keyword>
<evidence type="ECO:0000256" key="29">
    <source>
        <dbReference type="SAM" id="MobiDB-lite"/>
    </source>
</evidence>
<evidence type="ECO:0000256" key="9">
    <source>
        <dbReference type="ARBA" id="ARBA00022448"/>
    </source>
</evidence>
<evidence type="ECO:0000256" key="17">
    <source>
        <dbReference type="ARBA" id="ARBA00023006"/>
    </source>
</evidence>
<keyword evidence="18" id="KW-0333">Golgi apparatus</keyword>
<dbReference type="InterPro" id="IPR007241">
    <property type="entry name" value="Autophagy-rel_prot_9"/>
</dbReference>
<comment type="catalytic activity">
    <reaction evidence="25">
        <text>a 1,2-diacyl-sn-glycero-3-phosphoethanolamine(in) = a 1,2-diacyl-sn-glycero-3-phosphoethanolamine(out)</text>
        <dbReference type="Rhea" id="RHEA:38895"/>
        <dbReference type="ChEBI" id="CHEBI:64612"/>
    </reaction>
</comment>
<comment type="caution">
    <text evidence="28">Lacks conserved residue(s) required for the propagation of feature annotation.</text>
</comment>